<dbReference type="GO" id="GO:0008381">
    <property type="term" value="F:mechanosensitive monoatomic ion channel activity"/>
    <property type="evidence" value="ECO:0007669"/>
    <property type="project" value="UniProtKB-ARBA"/>
</dbReference>
<feature type="transmembrane region" description="Helical" evidence="8">
    <location>
        <begin position="440"/>
        <end position="462"/>
    </location>
</feature>
<feature type="transmembrane region" description="Helical" evidence="8">
    <location>
        <begin position="706"/>
        <end position="728"/>
    </location>
</feature>
<feature type="transmembrane region" description="Helical" evidence="8">
    <location>
        <begin position="474"/>
        <end position="494"/>
    </location>
</feature>
<evidence type="ECO:0000256" key="8">
    <source>
        <dbReference type="SAM" id="Phobius"/>
    </source>
</evidence>
<dbReference type="AlphaFoldDB" id="A0A3A5L2S4"/>
<feature type="transmembrane region" description="Helical" evidence="8">
    <location>
        <begin position="541"/>
        <end position="558"/>
    </location>
</feature>
<dbReference type="InterPro" id="IPR011066">
    <property type="entry name" value="MscS_channel_C_sf"/>
</dbReference>
<accession>A0A3A5L2S4</accession>
<dbReference type="Pfam" id="PF21082">
    <property type="entry name" value="MS_channel_3rd"/>
    <property type="match status" value="1"/>
</dbReference>
<dbReference type="PANTHER" id="PTHR30347">
    <property type="entry name" value="POTASSIUM CHANNEL RELATED"/>
    <property type="match status" value="1"/>
</dbReference>
<evidence type="ECO:0000256" key="6">
    <source>
        <dbReference type="ARBA" id="ARBA00023136"/>
    </source>
</evidence>
<evidence type="ECO:0000256" key="3">
    <source>
        <dbReference type="ARBA" id="ARBA00022475"/>
    </source>
</evidence>
<gene>
    <name evidence="11" type="ORF">D6J04_10805</name>
</gene>
<dbReference type="SUPFAM" id="SSF82861">
    <property type="entry name" value="Mechanosensitive channel protein MscS (YggB), transmembrane region"/>
    <property type="match status" value="1"/>
</dbReference>
<protein>
    <submittedName>
        <fullName evidence="11">Mechanosensitive ion channel protein MscS</fullName>
    </submittedName>
</protein>
<comment type="subcellular location">
    <subcellularLocation>
        <location evidence="1">Cell membrane</location>
        <topology evidence="1">Multi-pass membrane protein</topology>
    </subcellularLocation>
</comment>
<feature type="transmembrane region" description="Helical" evidence="8">
    <location>
        <begin position="665"/>
        <end position="686"/>
    </location>
</feature>
<keyword evidence="5 8" id="KW-1133">Transmembrane helix</keyword>
<evidence type="ECO:0000256" key="2">
    <source>
        <dbReference type="ARBA" id="ARBA00008017"/>
    </source>
</evidence>
<evidence type="ECO:0000313" key="11">
    <source>
        <dbReference type="EMBL" id="RJT45606.1"/>
    </source>
</evidence>
<feature type="transmembrane region" description="Helical" evidence="8">
    <location>
        <begin position="749"/>
        <end position="770"/>
    </location>
</feature>
<keyword evidence="6 8" id="KW-0472">Membrane</keyword>
<dbReference type="InterPro" id="IPR023408">
    <property type="entry name" value="MscS_beta-dom_sf"/>
</dbReference>
<dbReference type="InterPro" id="IPR006685">
    <property type="entry name" value="MscS_channel_2nd"/>
</dbReference>
<dbReference type="SUPFAM" id="SSF50182">
    <property type="entry name" value="Sm-like ribonucleoproteins"/>
    <property type="match status" value="1"/>
</dbReference>
<dbReference type="Gene3D" id="2.30.30.60">
    <property type="match status" value="1"/>
</dbReference>
<evidence type="ECO:0000256" key="4">
    <source>
        <dbReference type="ARBA" id="ARBA00022692"/>
    </source>
</evidence>
<evidence type="ECO:0000256" key="1">
    <source>
        <dbReference type="ARBA" id="ARBA00004651"/>
    </source>
</evidence>
<feature type="transmembrane region" description="Helical" evidence="8">
    <location>
        <begin position="578"/>
        <end position="603"/>
    </location>
</feature>
<keyword evidence="7" id="KW-0175">Coiled coil</keyword>
<feature type="transmembrane region" description="Helical" evidence="8">
    <location>
        <begin position="399"/>
        <end position="419"/>
    </location>
</feature>
<dbReference type="SUPFAM" id="SSF82689">
    <property type="entry name" value="Mechanosensitive channel protein MscS (YggB), C-terminal domain"/>
    <property type="match status" value="1"/>
</dbReference>
<dbReference type="Gene3D" id="1.10.287.1260">
    <property type="match status" value="1"/>
</dbReference>
<evidence type="ECO:0000259" key="9">
    <source>
        <dbReference type="Pfam" id="PF00924"/>
    </source>
</evidence>
<keyword evidence="4 8" id="KW-0812">Transmembrane</keyword>
<reference evidence="11 12" key="1">
    <citation type="submission" date="2018-09" db="EMBL/GenBank/DDBJ databases">
        <title>Draft genome sequences of Legionella taurinensis isolated from water samples.</title>
        <authorList>
            <person name="Chakeri A."/>
            <person name="Allerberger F."/>
            <person name="Kundi M."/>
            <person name="Ruppitsch W."/>
            <person name="Schmid D."/>
        </authorList>
    </citation>
    <scope>NUCLEOTIDE SEQUENCE [LARGE SCALE GENOMIC DNA]</scope>
    <source>
        <strain evidence="11 12">4570-18-6</strain>
    </source>
</reference>
<feature type="transmembrane region" description="Helical" evidence="8">
    <location>
        <begin position="514"/>
        <end position="535"/>
    </location>
</feature>
<evidence type="ECO:0000256" key="7">
    <source>
        <dbReference type="SAM" id="Coils"/>
    </source>
</evidence>
<feature type="transmembrane region" description="Helical" evidence="8">
    <location>
        <begin position="615"/>
        <end position="634"/>
    </location>
</feature>
<feature type="domain" description="Mechanosensitive ion channel MscS" evidence="9">
    <location>
        <begin position="798"/>
        <end position="864"/>
    </location>
</feature>
<evidence type="ECO:0000259" key="10">
    <source>
        <dbReference type="Pfam" id="PF21082"/>
    </source>
</evidence>
<dbReference type="InterPro" id="IPR011014">
    <property type="entry name" value="MscS_channel_TM-2"/>
</dbReference>
<dbReference type="InterPro" id="IPR049278">
    <property type="entry name" value="MS_channel_C"/>
</dbReference>
<organism evidence="11 12">
    <name type="scientific">Legionella taurinensis</name>
    <dbReference type="NCBI Taxonomy" id="70611"/>
    <lineage>
        <taxon>Bacteria</taxon>
        <taxon>Pseudomonadati</taxon>
        <taxon>Pseudomonadota</taxon>
        <taxon>Gammaproteobacteria</taxon>
        <taxon>Legionellales</taxon>
        <taxon>Legionellaceae</taxon>
        <taxon>Legionella</taxon>
    </lineage>
</organism>
<dbReference type="Pfam" id="PF00924">
    <property type="entry name" value="MS_channel_2nd"/>
    <property type="match status" value="1"/>
</dbReference>
<keyword evidence="3" id="KW-1003">Cell membrane</keyword>
<evidence type="ECO:0000313" key="12">
    <source>
        <dbReference type="Proteomes" id="UP000270757"/>
    </source>
</evidence>
<dbReference type="Gene3D" id="3.30.70.100">
    <property type="match status" value="1"/>
</dbReference>
<feature type="coiled-coil region" evidence="7">
    <location>
        <begin position="322"/>
        <end position="349"/>
    </location>
</feature>
<proteinExistence type="inferred from homology"/>
<feature type="domain" description="Mechanosensitive ion channel MscS C-terminal" evidence="10">
    <location>
        <begin position="872"/>
        <end position="954"/>
    </location>
</feature>
<dbReference type="Proteomes" id="UP000270757">
    <property type="component" value="Unassembled WGS sequence"/>
</dbReference>
<comment type="similarity">
    <text evidence="2">Belongs to the MscS (TC 1.A.23) family.</text>
</comment>
<name>A0A3A5L2S4_9GAMM</name>
<sequence length="975" mass="111896">MCRNRMVRTGFSSWKNRFYALITVVCFAVSAPLLAKPEGNSGQLIEYLAQEKNNLTLVLNESRLPSIPSNESEYKQLIEQNDALIALNKAKIASYENFLVNQTKLQDDFAQRLKQLQQFPGADLSPMDAQQKIEKINTLNDINKKTISLLNDNIELAKRYQQLLLSRQQALFLWKSKEQLRAELDALHARETRLNDNLLSLYDKSIDLQQQIKSEGEFRNNYALEARLLLNNQLINLTQHKMAELHLQRKLAKAEFLLKKTPDIRTLQSVAETYKTTIAQLSDMEQSLRKMRTMLKNEQSHVSEQALQKRFTALTGIINDRIASIGIQEQTLQEDLENHQEELKKQLSVRQSLSEYRLDSWPEILNQISKIPSQVYGYLKTLTLKIRDNYQWLDTLPTVLLWMALSFITLTTTVLYRLLKQRSRDKERSRLTGHLYEGTLTLFNRNLPLLGVTGAFLCLFYFNHIPFANYQMLMQLSLVGLAFSTLIQIARLVLLERVTDSSGTDVRLYHRLKWLLLAGGWTTALMVISYLLPLSTLLQDIFNRLFMLFLVAVSILSWKNRHIITHLLHPVLKSKKRYFRHAVMLLVILIPLTLLAIAVIGMVGYINLAWTLSRYQMQLLLLLSAYVLMRGLLFDAMELLSEWMISTMTNGWLWIEVWLKPLDKVLRVGLLAASIYVVFQLFGWHSDSMVMAKLVQFGHYPLINMAGIHITAFSILNFIILLSVFMWAAKWTREFSYRWLYRDARDPGIRNSLSVFTQYAVILIGGFVTLRALGFDFSGMSMVIGGLAVGMGFGLRDFASNVVGGLMLLIERPVREGDLITLGNYEGRVAHIGIRSMRVSSWDNMEVLIPNAETFNKPFTNWTHQDGIVRTVIPIKVSRADDPVMIQQLILDVLAIIPEIVADPPAQVFLKQIDEALIEFEVRYFINVQLHTRFEIRSKVLFAIAAQFKAAGIKPPIPPISVEIKEGEHEALFIK</sequence>
<dbReference type="EMBL" id="QZWB01000011">
    <property type="protein sequence ID" value="RJT45606.1"/>
    <property type="molecule type" value="Genomic_DNA"/>
</dbReference>
<dbReference type="PANTHER" id="PTHR30347:SF1">
    <property type="entry name" value="MECHANOSENSITIVE CHANNEL MSCK"/>
    <property type="match status" value="1"/>
</dbReference>
<dbReference type="InterPro" id="IPR052702">
    <property type="entry name" value="MscS-like_channel"/>
</dbReference>
<dbReference type="GO" id="GO:0005886">
    <property type="term" value="C:plasma membrane"/>
    <property type="evidence" value="ECO:0007669"/>
    <property type="project" value="UniProtKB-SubCell"/>
</dbReference>
<dbReference type="InterPro" id="IPR010920">
    <property type="entry name" value="LSM_dom_sf"/>
</dbReference>
<evidence type="ECO:0000256" key="5">
    <source>
        <dbReference type="ARBA" id="ARBA00022989"/>
    </source>
</evidence>
<comment type="caution">
    <text evidence="11">The sequence shown here is derived from an EMBL/GenBank/DDBJ whole genome shotgun (WGS) entry which is preliminary data.</text>
</comment>